<protein>
    <submittedName>
        <fullName evidence="1">Uncharacterized protein</fullName>
    </submittedName>
</protein>
<dbReference type="GO" id="GO:0003677">
    <property type="term" value="F:DNA binding"/>
    <property type="evidence" value="ECO:0007669"/>
    <property type="project" value="InterPro"/>
</dbReference>
<evidence type="ECO:0000313" key="1">
    <source>
        <dbReference type="EMBL" id="MBN8745501.1"/>
    </source>
</evidence>
<dbReference type="EMBL" id="JAFKMR010000032">
    <property type="protein sequence ID" value="MBN8745501.1"/>
    <property type="molecule type" value="Genomic_DNA"/>
</dbReference>
<dbReference type="SUPFAM" id="SSF47413">
    <property type="entry name" value="lambda repressor-like DNA-binding domains"/>
    <property type="match status" value="1"/>
</dbReference>
<reference evidence="1" key="1">
    <citation type="submission" date="2021-02" db="EMBL/GenBank/DDBJ databases">
        <title>Thiocyanate and organic carbon inputs drive convergent selection for specific autotrophic Afipia and Thiobacillus strains within complex microbiomes.</title>
        <authorList>
            <person name="Huddy R.J."/>
            <person name="Sachdeva R."/>
            <person name="Kadzinga F."/>
            <person name="Kantor R.S."/>
            <person name="Harrison S.T.L."/>
            <person name="Banfield J.F."/>
        </authorList>
    </citation>
    <scope>NUCLEOTIDE SEQUENCE</scope>
    <source>
        <strain evidence="1">SCN18_13_7_16_R3_B_64_19</strain>
    </source>
</reference>
<dbReference type="CDD" id="cd00093">
    <property type="entry name" value="HTH_XRE"/>
    <property type="match status" value="1"/>
</dbReference>
<dbReference type="RefSeq" id="WP_276732295.1">
    <property type="nucleotide sequence ID" value="NZ_JAFKMR010000032.1"/>
</dbReference>
<comment type="caution">
    <text evidence="1">The sequence shown here is derived from an EMBL/GenBank/DDBJ whole genome shotgun (WGS) entry which is preliminary data.</text>
</comment>
<dbReference type="Proteomes" id="UP000664800">
    <property type="component" value="Unassembled WGS sequence"/>
</dbReference>
<dbReference type="AlphaFoldDB" id="A0A8I1MZT0"/>
<evidence type="ECO:0000313" key="2">
    <source>
        <dbReference type="Proteomes" id="UP000664800"/>
    </source>
</evidence>
<dbReference type="InterPro" id="IPR001387">
    <property type="entry name" value="Cro/C1-type_HTH"/>
</dbReference>
<organism evidence="1 2">
    <name type="scientific">Thiomonas arsenitoxydans (strain DSM 22701 / CIP 110005 / 3As)</name>
    <dbReference type="NCBI Taxonomy" id="426114"/>
    <lineage>
        <taxon>Bacteria</taxon>
        <taxon>Pseudomonadati</taxon>
        <taxon>Pseudomonadota</taxon>
        <taxon>Betaproteobacteria</taxon>
        <taxon>Burkholderiales</taxon>
        <taxon>Thiomonas</taxon>
    </lineage>
</organism>
<accession>A0A8I1MZT0</accession>
<dbReference type="InterPro" id="IPR010982">
    <property type="entry name" value="Lambda_DNA-bd_dom_sf"/>
</dbReference>
<sequence length="151" mass="16839">MKKQQEIVSVLRRFAAEKRIDLQTLSARLDIPYSTLTSALRGTRPFPSDLETRKRIASVLGVTGLQVAIWCELLGLDDFIVTQNFESNALAALQAMRADPVVAHIAPSDDAWEQMPQHAKIALILMYQALTNKRLLEVSKVPAQPEEDNAE</sequence>
<gene>
    <name evidence="1" type="ORF">J0I24_14545</name>
</gene>
<name>A0A8I1MZT0_THIA3</name>
<proteinExistence type="predicted"/>